<proteinExistence type="predicted"/>
<evidence type="ECO:0000313" key="2">
    <source>
        <dbReference type="Proteomes" id="UP000325315"/>
    </source>
</evidence>
<dbReference type="AlphaFoldDB" id="A0A5B6UYI0"/>
<comment type="caution">
    <text evidence="1">The sequence shown here is derived from an EMBL/GenBank/DDBJ whole genome shotgun (WGS) entry which is preliminary data.</text>
</comment>
<dbReference type="PANTHER" id="PTHR33067">
    <property type="entry name" value="RNA-DIRECTED DNA POLYMERASE-RELATED"/>
    <property type="match status" value="1"/>
</dbReference>
<sequence>MLMNKLPLKLKDPRSFTIPCSIGNHYVGKTICDLGATINLIPMSTFKKLGIRKAKPTIVTLQLANRSYAHLEGKIEDVLEIVDKFTFPTDFIILECKADKDVPIILGRPFLATVEEEIAKFCHSNFDDNEDLSKLSEAETLVKLSEIMETKRLMDRPGKKFESLDLSDCSFKPPKLSIEEPPTLELKPLLLHSKYAYLGDNNTRPVVISAELKPDQEVKLLDVLRRFKKALRWKIVDIEGIIPAIGMHKILLEDCHNNCIEQQRRLNLIMKEVVKKEVLKWLDC</sequence>
<dbReference type="OrthoDB" id="1304512at2759"/>
<name>A0A5B6UYI0_9ROSI</name>
<dbReference type="InterPro" id="IPR021109">
    <property type="entry name" value="Peptidase_aspartic_dom_sf"/>
</dbReference>
<reference evidence="2" key="1">
    <citation type="journal article" date="2019" name="Plant Biotechnol. J.">
        <title>Genome sequencing of the Australian wild diploid species Gossypium australe highlights disease resistance and delayed gland morphogenesis.</title>
        <authorList>
            <person name="Cai Y."/>
            <person name="Cai X."/>
            <person name="Wang Q."/>
            <person name="Wang P."/>
            <person name="Zhang Y."/>
            <person name="Cai C."/>
            <person name="Xu Y."/>
            <person name="Wang K."/>
            <person name="Zhou Z."/>
            <person name="Wang C."/>
            <person name="Geng S."/>
            <person name="Li B."/>
            <person name="Dong Q."/>
            <person name="Hou Y."/>
            <person name="Wang H."/>
            <person name="Ai P."/>
            <person name="Liu Z."/>
            <person name="Yi F."/>
            <person name="Sun M."/>
            <person name="An G."/>
            <person name="Cheng J."/>
            <person name="Zhang Y."/>
            <person name="Shi Q."/>
            <person name="Xie Y."/>
            <person name="Shi X."/>
            <person name="Chang Y."/>
            <person name="Huang F."/>
            <person name="Chen Y."/>
            <person name="Hong S."/>
            <person name="Mi L."/>
            <person name="Sun Q."/>
            <person name="Zhang L."/>
            <person name="Zhou B."/>
            <person name="Peng R."/>
            <person name="Zhang X."/>
            <person name="Liu F."/>
        </authorList>
    </citation>
    <scope>NUCLEOTIDE SEQUENCE [LARGE SCALE GENOMIC DNA]</scope>
    <source>
        <strain evidence="2">cv. PA1801</strain>
    </source>
</reference>
<evidence type="ECO:0000313" key="1">
    <source>
        <dbReference type="EMBL" id="KAA3461924.1"/>
    </source>
</evidence>
<dbReference type="CDD" id="cd00303">
    <property type="entry name" value="retropepsin_like"/>
    <property type="match status" value="1"/>
</dbReference>
<organism evidence="1 2">
    <name type="scientific">Gossypium australe</name>
    <dbReference type="NCBI Taxonomy" id="47621"/>
    <lineage>
        <taxon>Eukaryota</taxon>
        <taxon>Viridiplantae</taxon>
        <taxon>Streptophyta</taxon>
        <taxon>Embryophyta</taxon>
        <taxon>Tracheophyta</taxon>
        <taxon>Spermatophyta</taxon>
        <taxon>Magnoliopsida</taxon>
        <taxon>eudicotyledons</taxon>
        <taxon>Gunneridae</taxon>
        <taxon>Pentapetalae</taxon>
        <taxon>rosids</taxon>
        <taxon>malvids</taxon>
        <taxon>Malvales</taxon>
        <taxon>Malvaceae</taxon>
        <taxon>Malvoideae</taxon>
        <taxon>Gossypium</taxon>
    </lineage>
</organism>
<dbReference type="EMBL" id="SMMG02000009">
    <property type="protein sequence ID" value="KAA3461924.1"/>
    <property type="molecule type" value="Genomic_DNA"/>
</dbReference>
<dbReference type="Gene3D" id="2.40.70.10">
    <property type="entry name" value="Acid Proteases"/>
    <property type="match status" value="1"/>
</dbReference>
<accession>A0A5B6UYI0</accession>
<dbReference type="Proteomes" id="UP000325315">
    <property type="component" value="Unassembled WGS sequence"/>
</dbReference>
<keyword evidence="2" id="KW-1185">Reference proteome</keyword>
<gene>
    <name evidence="1" type="ORF">EPI10_028457</name>
</gene>
<dbReference type="PANTHER" id="PTHR33067:SF32">
    <property type="entry name" value="ASPARTIC PEPTIDASE DDI1-TYPE DOMAIN-CONTAINING PROTEIN"/>
    <property type="match status" value="1"/>
</dbReference>
<protein>
    <submittedName>
        <fullName evidence="1">Retrovirus-related Pol polyprotein from transposon opus</fullName>
    </submittedName>
</protein>